<reference evidence="2" key="1">
    <citation type="journal article" date="2020" name="J Insects Food Feed">
        <title>The yellow mealworm (Tenebrio molitor) genome: a resource for the emerging insects as food and feed industry.</title>
        <authorList>
            <person name="Eriksson T."/>
            <person name="Andere A."/>
            <person name="Kelstrup H."/>
            <person name="Emery V."/>
            <person name="Picard C."/>
        </authorList>
    </citation>
    <scope>NUCLEOTIDE SEQUENCE</scope>
    <source>
        <strain evidence="2">Stoneville</strain>
        <tissue evidence="2">Whole head</tissue>
    </source>
</reference>
<accession>A0A8J6HH71</accession>
<dbReference type="AlphaFoldDB" id="A0A8J6HH71"/>
<name>A0A8J6HH71_TENMO</name>
<evidence type="ECO:0000256" key="1">
    <source>
        <dbReference type="SAM" id="MobiDB-lite"/>
    </source>
</evidence>
<evidence type="ECO:0000313" key="3">
    <source>
        <dbReference type="Proteomes" id="UP000719412"/>
    </source>
</evidence>
<dbReference type="EMBL" id="JABDTM020024150">
    <property type="protein sequence ID" value="KAH0814575.1"/>
    <property type="molecule type" value="Genomic_DNA"/>
</dbReference>
<reference evidence="2" key="2">
    <citation type="submission" date="2021-08" db="EMBL/GenBank/DDBJ databases">
        <authorList>
            <person name="Eriksson T."/>
        </authorList>
    </citation>
    <scope>NUCLEOTIDE SEQUENCE</scope>
    <source>
        <strain evidence="2">Stoneville</strain>
        <tissue evidence="2">Whole head</tissue>
    </source>
</reference>
<organism evidence="2 3">
    <name type="scientific">Tenebrio molitor</name>
    <name type="common">Yellow mealworm beetle</name>
    <dbReference type="NCBI Taxonomy" id="7067"/>
    <lineage>
        <taxon>Eukaryota</taxon>
        <taxon>Metazoa</taxon>
        <taxon>Ecdysozoa</taxon>
        <taxon>Arthropoda</taxon>
        <taxon>Hexapoda</taxon>
        <taxon>Insecta</taxon>
        <taxon>Pterygota</taxon>
        <taxon>Neoptera</taxon>
        <taxon>Endopterygota</taxon>
        <taxon>Coleoptera</taxon>
        <taxon>Polyphaga</taxon>
        <taxon>Cucujiformia</taxon>
        <taxon>Tenebrionidae</taxon>
        <taxon>Tenebrio</taxon>
    </lineage>
</organism>
<sequence length="344" mass="38140">MPFDDGRRESILVRNCTFRTLDEKFVTQPERKTLERSSAISDKGETSPVERTSAPCRTTSRREINGRAKVANLDQYNDASADSAEKRFPRASPTKSPRWLREATDAFVQRAQENATAGSLTPHMHMAPLHHLARILNSSGCIICKLDVAALLGRRRTLRSLADENTLFDWTATFLSRVSTGGYCPVPITIEREVDDKNGHPDDFCGHAVLAGTYAITVPVADRALFRPRFASDRSPSVNICCPLMGVPPTAGLRPFSDLLRPQIGLARRNGQQFAVSFLKFLDSNCVIAIRRTRKKNGSTAAPRRLFFGNAIQRSRHGDRLSHATDTRLPPGKIDIHLEVPVVG</sequence>
<gene>
    <name evidence="2" type="ORF">GEV33_008216</name>
</gene>
<protein>
    <submittedName>
        <fullName evidence="2">Uncharacterized protein</fullName>
    </submittedName>
</protein>
<feature type="region of interest" description="Disordered" evidence="1">
    <location>
        <begin position="29"/>
        <end position="56"/>
    </location>
</feature>
<proteinExistence type="predicted"/>
<evidence type="ECO:0000313" key="2">
    <source>
        <dbReference type="EMBL" id="KAH0814575.1"/>
    </source>
</evidence>
<comment type="caution">
    <text evidence="2">The sequence shown here is derived from an EMBL/GenBank/DDBJ whole genome shotgun (WGS) entry which is preliminary data.</text>
</comment>
<keyword evidence="3" id="KW-1185">Reference proteome</keyword>
<dbReference type="Proteomes" id="UP000719412">
    <property type="component" value="Unassembled WGS sequence"/>
</dbReference>
<feature type="region of interest" description="Disordered" evidence="1">
    <location>
        <begin position="75"/>
        <end position="95"/>
    </location>
</feature>